<dbReference type="EMBL" id="SKFH01000016">
    <property type="protein sequence ID" value="TCZ70473.1"/>
    <property type="molecule type" value="Genomic_DNA"/>
</dbReference>
<comment type="similarity">
    <text evidence="2">Belongs to the GtrA family.</text>
</comment>
<evidence type="ECO:0000259" key="7">
    <source>
        <dbReference type="Pfam" id="PF04138"/>
    </source>
</evidence>
<dbReference type="OrthoDB" id="9812049at2"/>
<dbReference type="PANTHER" id="PTHR38459">
    <property type="entry name" value="PROPHAGE BACTOPRENOL-LINKED GLUCOSE TRANSLOCASE HOMOLOG"/>
    <property type="match status" value="1"/>
</dbReference>
<gene>
    <name evidence="8" type="ORF">E0486_10985</name>
</gene>
<evidence type="ECO:0000313" key="9">
    <source>
        <dbReference type="Proteomes" id="UP000295164"/>
    </source>
</evidence>
<comment type="subcellular location">
    <subcellularLocation>
        <location evidence="1">Membrane</location>
        <topology evidence="1">Multi-pass membrane protein</topology>
    </subcellularLocation>
</comment>
<feature type="transmembrane region" description="Helical" evidence="6">
    <location>
        <begin position="76"/>
        <end position="94"/>
    </location>
</feature>
<evidence type="ECO:0000256" key="2">
    <source>
        <dbReference type="ARBA" id="ARBA00009399"/>
    </source>
</evidence>
<dbReference type="GO" id="GO:0005886">
    <property type="term" value="C:plasma membrane"/>
    <property type="evidence" value="ECO:0007669"/>
    <property type="project" value="TreeGrafter"/>
</dbReference>
<evidence type="ECO:0000313" key="8">
    <source>
        <dbReference type="EMBL" id="TCZ70473.1"/>
    </source>
</evidence>
<organism evidence="8 9">
    <name type="scientific">Flaviaesturariibacter aridisoli</name>
    <dbReference type="NCBI Taxonomy" id="2545761"/>
    <lineage>
        <taxon>Bacteria</taxon>
        <taxon>Pseudomonadati</taxon>
        <taxon>Bacteroidota</taxon>
        <taxon>Chitinophagia</taxon>
        <taxon>Chitinophagales</taxon>
        <taxon>Chitinophagaceae</taxon>
        <taxon>Flaviaestuariibacter</taxon>
    </lineage>
</organism>
<feature type="transmembrane region" description="Helical" evidence="6">
    <location>
        <begin position="12"/>
        <end position="30"/>
    </location>
</feature>
<evidence type="ECO:0000256" key="6">
    <source>
        <dbReference type="SAM" id="Phobius"/>
    </source>
</evidence>
<dbReference type="InterPro" id="IPR007267">
    <property type="entry name" value="GtrA_DPMS_TM"/>
</dbReference>
<dbReference type="PANTHER" id="PTHR38459:SF1">
    <property type="entry name" value="PROPHAGE BACTOPRENOL-LINKED GLUCOSE TRANSLOCASE HOMOLOG"/>
    <property type="match status" value="1"/>
</dbReference>
<sequence>MILQHLLRLLKFGLVGLLGMVVDFGITWLFKEKVRINRYVANALGFSCAVVLNFLLNRAWTFGSHTPNVQGQLVRFVAVSLVGLGLNTAIIYFLNHRKLNFYLSKAIAIVIVFFWNYGANAFFTFRPIP</sequence>
<dbReference type="RefSeq" id="WP_131852227.1">
    <property type="nucleotide sequence ID" value="NZ_SKFH01000016.1"/>
</dbReference>
<keyword evidence="5 6" id="KW-0472">Membrane</keyword>
<evidence type="ECO:0000256" key="4">
    <source>
        <dbReference type="ARBA" id="ARBA00022989"/>
    </source>
</evidence>
<dbReference type="Pfam" id="PF04138">
    <property type="entry name" value="GtrA_DPMS_TM"/>
    <property type="match status" value="1"/>
</dbReference>
<keyword evidence="3 6" id="KW-0812">Transmembrane</keyword>
<feature type="transmembrane region" description="Helical" evidence="6">
    <location>
        <begin position="39"/>
        <end position="56"/>
    </location>
</feature>
<evidence type="ECO:0000256" key="5">
    <source>
        <dbReference type="ARBA" id="ARBA00023136"/>
    </source>
</evidence>
<dbReference type="Proteomes" id="UP000295164">
    <property type="component" value="Unassembled WGS sequence"/>
</dbReference>
<evidence type="ECO:0000256" key="3">
    <source>
        <dbReference type="ARBA" id="ARBA00022692"/>
    </source>
</evidence>
<dbReference type="GO" id="GO:0000271">
    <property type="term" value="P:polysaccharide biosynthetic process"/>
    <property type="evidence" value="ECO:0007669"/>
    <property type="project" value="InterPro"/>
</dbReference>
<dbReference type="AlphaFoldDB" id="A0A4R4E268"/>
<protein>
    <submittedName>
        <fullName evidence="8">GtrA family protein</fullName>
    </submittedName>
</protein>
<feature type="transmembrane region" description="Helical" evidence="6">
    <location>
        <begin position="106"/>
        <end position="125"/>
    </location>
</feature>
<keyword evidence="4 6" id="KW-1133">Transmembrane helix</keyword>
<keyword evidence="9" id="KW-1185">Reference proteome</keyword>
<name>A0A4R4E268_9BACT</name>
<dbReference type="InterPro" id="IPR051401">
    <property type="entry name" value="GtrA_CellWall_Glycosyl"/>
</dbReference>
<reference evidence="8 9" key="1">
    <citation type="submission" date="2019-03" db="EMBL/GenBank/DDBJ databases">
        <authorList>
            <person name="Kim M.K.M."/>
        </authorList>
    </citation>
    <scope>NUCLEOTIDE SEQUENCE [LARGE SCALE GENOMIC DNA]</scope>
    <source>
        <strain evidence="8 9">17J68-15</strain>
    </source>
</reference>
<evidence type="ECO:0000256" key="1">
    <source>
        <dbReference type="ARBA" id="ARBA00004141"/>
    </source>
</evidence>
<feature type="domain" description="GtrA/DPMS transmembrane" evidence="7">
    <location>
        <begin position="11"/>
        <end position="125"/>
    </location>
</feature>
<accession>A0A4R4E268</accession>
<comment type="caution">
    <text evidence="8">The sequence shown here is derived from an EMBL/GenBank/DDBJ whole genome shotgun (WGS) entry which is preliminary data.</text>
</comment>
<proteinExistence type="inferred from homology"/>